<sequence>MRKLIAAMCAASVVLIPACGRGEPNSLFDAAGYHVRGDTVYYLRAFPGAADEMQGVDVNSFEVLDRTYAKDAAQVYLDGRPLADADPATFVLLDRPNHAKDARYVYARDRVVSDDPEHYELLDANLSKDSAHVYWSDGSVLSDDPANFEIVSNRDYYTYTRDGTTVHVNGTPITAADPATFRVLAGGYSRDDAGAFYFTDAMPDANAAELEVLEGAYARDRAHAYWMGAVIPGADAASFVVLNGDFECTADATRAYYRDTVIADADPAAFPKDKAVTGCSETGITFRE</sequence>
<dbReference type="InterPro" id="IPR027375">
    <property type="entry name" value="DKNYY"/>
</dbReference>
<evidence type="ECO:0000313" key="2">
    <source>
        <dbReference type="Proteomes" id="UP001651690"/>
    </source>
</evidence>
<accession>A0ABT1LYG3</accession>
<keyword evidence="2" id="KW-1185">Reference proteome</keyword>
<gene>
    <name evidence="1" type="ORF">NM203_04170</name>
</gene>
<comment type="caution">
    <text evidence="1">The sequence shown here is derived from an EMBL/GenBank/DDBJ whole genome shotgun (WGS) entry which is preliminary data.</text>
</comment>
<dbReference type="EMBL" id="JANDBD010000002">
    <property type="protein sequence ID" value="MCP9271380.1"/>
    <property type="molecule type" value="Genomic_DNA"/>
</dbReference>
<evidence type="ECO:0000313" key="1">
    <source>
        <dbReference type="EMBL" id="MCP9271380.1"/>
    </source>
</evidence>
<protein>
    <submittedName>
        <fullName evidence="1">DKNYY domain-containing protein</fullName>
    </submittedName>
</protein>
<organism evidence="1 2">
    <name type="scientific">Mycolicibacterium arenosum</name>
    <dbReference type="NCBI Taxonomy" id="2952157"/>
    <lineage>
        <taxon>Bacteria</taxon>
        <taxon>Bacillati</taxon>
        <taxon>Actinomycetota</taxon>
        <taxon>Actinomycetes</taxon>
        <taxon>Mycobacteriales</taxon>
        <taxon>Mycobacteriaceae</taxon>
        <taxon>Mycolicibacterium</taxon>
    </lineage>
</organism>
<proteinExistence type="predicted"/>
<dbReference type="Pfam" id="PF13644">
    <property type="entry name" value="DKNYY"/>
    <property type="match status" value="2"/>
</dbReference>
<dbReference type="Proteomes" id="UP001651690">
    <property type="component" value="Unassembled WGS sequence"/>
</dbReference>
<reference evidence="1 2" key="1">
    <citation type="submission" date="2022-06" db="EMBL/GenBank/DDBJ databases">
        <title>Mycolicibacterium sp. CAU 1645 isolated from seawater.</title>
        <authorList>
            <person name="Kim W."/>
        </authorList>
    </citation>
    <scope>NUCLEOTIDE SEQUENCE [LARGE SCALE GENOMIC DNA]</scope>
    <source>
        <strain evidence="1 2">CAU 1645</strain>
    </source>
</reference>
<name>A0ABT1LYG3_9MYCO</name>
<dbReference type="RefSeq" id="WP_255058423.1">
    <property type="nucleotide sequence ID" value="NZ_JANDBD010000002.1"/>
</dbReference>